<dbReference type="EMBL" id="JACDTY010000001">
    <property type="protein sequence ID" value="MBA1138916.1"/>
    <property type="molecule type" value="Genomic_DNA"/>
</dbReference>
<dbReference type="GO" id="GO:0000166">
    <property type="term" value="F:nucleotide binding"/>
    <property type="evidence" value="ECO:0007669"/>
    <property type="project" value="InterPro"/>
</dbReference>
<dbReference type="InterPro" id="IPR052515">
    <property type="entry name" value="Gfo/Idh/MocA_Oxidoreductase"/>
</dbReference>
<keyword evidence="3" id="KW-1185">Reference proteome</keyword>
<dbReference type="AlphaFoldDB" id="A0A838AWV7"/>
<comment type="caution">
    <text evidence="2">The sequence shown here is derived from an EMBL/GenBank/DDBJ whole genome shotgun (WGS) entry which is preliminary data.</text>
</comment>
<dbReference type="Proteomes" id="UP000558284">
    <property type="component" value="Unassembled WGS sequence"/>
</dbReference>
<name>A0A838AWV7_9HYPH</name>
<dbReference type="InterPro" id="IPR036291">
    <property type="entry name" value="NAD(P)-bd_dom_sf"/>
</dbReference>
<dbReference type="PANTHER" id="PTHR43249">
    <property type="entry name" value="UDP-N-ACETYL-2-AMINO-2-DEOXY-D-GLUCURONATE OXIDASE"/>
    <property type="match status" value="1"/>
</dbReference>
<gene>
    <name evidence="2" type="ORF">H0241_01405</name>
</gene>
<sequence length="368" mass="40282">MSRIRVGVIGAGMISQVEHIPNLLRLGDLFELVGVADPSKISRQFVTDIHGIANFETPEQLFDQKLDAVVIGSPDPLHHEQVLAALERGLHVFCEKPLCYSPQEIAEIVAARDKAGKVMQVGYMKRFDPSYQLALISLPGTAKTLRSVSVEVNDPDAWPFIAHQRYIRGNDIPRDLIAAAQGKQKQQVERAIGQPLTDLAFRGFTGAYGSALIHDVNAVHGLLDALGVPDGEVVGAQIFANGDGGQGAVKLLDGQALWTMTHLTVPKLADYKERITLFFDDASLELEFPSPWLNHHPTRLTVKTSDDHTLSTRDLRAGYGEAFVEELRGFWGAIVNGDEVVNRPEHAARDQALLIGLTRQHMATSPIG</sequence>
<proteinExistence type="predicted"/>
<organism evidence="2 3">
    <name type="scientific">Mesorhizobium neociceri</name>
    <dbReference type="NCBI Taxonomy" id="1307853"/>
    <lineage>
        <taxon>Bacteria</taxon>
        <taxon>Pseudomonadati</taxon>
        <taxon>Pseudomonadota</taxon>
        <taxon>Alphaproteobacteria</taxon>
        <taxon>Hyphomicrobiales</taxon>
        <taxon>Phyllobacteriaceae</taxon>
        <taxon>Mesorhizobium</taxon>
    </lineage>
</organism>
<dbReference type="Gene3D" id="3.40.50.720">
    <property type="entry name" value="NAD(P)-binding Rossmann-like Domain"/>
    <property type="match status" value="1"/>
</dbReference>
<protein>
    <submittedName>
        <fullName evidence="2">Gfo/Idh/MocA family oxidoreductase</fullName>
    </submittedName>
</protein>
<evidence type="ECO:0000313" key="2">
    <source>
        <dbReference type="EMBL" id="MBA1138916.1"/>
    </source>
</evidence>
<dbReference type="PANTHER" id="PTHR43249:SF1">
    <property type="entry name" value="D-GLUCOSIDE 3-DEHYDROGENASE"/>
    <property type="match status" value="1"/>
</dbReference>
<dbReference type="InterPro" id="IPR000683">
    <property type="entry name" value="Gfo/Idh/MocA-like_OxRdtase_N"/>
</dbReference>
<dbReference type="SUPFAM" id="SSF51735">
    <property type="entry name" value="NAD(P)-binding Rossmann-fold domains"/>
    <property type="match status" value="1"/>
</dbReference>
<evidence type="ECO:0000259" key="1">
    <source>
        <dbReference type="Pfam" id="PF01408"/>
    </source>
</evidence>
<evidence type="ECO:0000313" key="3">
    <source>
        <dbReference type="Proteomes" id="UP000558284"/>
    </source>
</evidence>
<dbReference type="Pfam" id="PF01408">
    <property type="entry name" value="GFO_IDH_MocA"/>
    <property type="match status" value="1"/>
</dbReference>
<reference evidence="2 3" key="1">
    <citation type="submission" date="2020-07" db="EMBL/GenBank/DDBJ databases">
        <title>Definition of the novel symbiovar canariense within Mesorhizobium novociceri, a new species of genus Mesorhizobium nodulating Cicer canariense in the Caldera de Taburiente National Park (La Palma, Canary Islands).</title>
        <authorList>
            <person name="Leon-Barrios M."/>
            <person name="Perez-Yepez J."/>
            <person name="Flores-Felix J.D."/>
            <person name="Ramirez-Baena M.H."/>
            <person name="Pulido-Suarez L."/>
            <person name="Igual J.M."/>
            <person name="Velazquez E."/>
            <person name="Peix A."/>
        </authorList>
    </citation>
    <scope>NUCLEOTIDE SEQUENCE [LARGE SCALE GENOMIC DNA]</scope>
    <source>
        <strain evidence="2 3">CCANP35</strain>
    </source>
</reference>
<accession>A0A838AWV7</accession>
<dbReference type="RefSeq" id="WP_181055645.1">
    <property type="nucleotide sequence ID" value="NZ_JACDTY010000001.1"/>
</dbReference>
<dbReference type="Gene3D" id="3.30.360.10">
    <property type="entry name" value="Dihydrodipicolinate Reductase, domain 2"/>
    <property type="match status" value="1"/>
</dbReference>
<feature type="domain" description="Gfo/Idh/MocA-like oxidoreductase N-terminal" evidence="1">
    <location>
        <begin position="4"/>
        <end position="123"/>
    </location>
</feature>